<protein>
    <submittedName>
        <fullName evidence="2">Uncharacterized protein</fullName>
    </submittedName>
</protein>
<dbReference type="AlphaFoldDB" id="A0A4Q0I4F1"/>
<keyword evidence="3" id="KW-1185">Reference proteome</keyword>
<evidence type="ECO:0000313" key="2">
    <source>
        <dbReference type="EMBL" id="RXE59156.1"/>
    </source>
</evidence>
<dbReference type="Proteomes" id="UP000289166">
    <property type="component" value="Unassembled WGS sequence"/>
</dbReference>
<dbReference type="OrthoDB" id="1738192at2"/>
<evidence type="ECO:0000256" key="1">
    <source>
        <dbReference type="SAM" id="MobiDB-lite"/>
    </source>
</evidence>
<accession>A0A4Q0I4F1</accession>
<feature type="compositionally biased region" description="Low complexity" evidence="1">
    <location>
        <begin position="318"/>
        <end position="352"/>
    </location>
</feature>
<dbReference type="RefSeq" id="WP_128705967.1">
    <property type="nucleotide sequence ID" value="NZ_RLII01000008.1"/>
</dbReference>
<organism evidence="2 3">
    <name type="scientific">Acetivibrio mesophilus</name>
    <dbReference type="NCBI Taxonomy" id="2487273"/>
    <lineage>
        <taxon>Bacteria</taxon>
        <taxon>Bacillati</taxon>
        <taxon>Bacillota</taxon>
        <taxon>Clostridia</taxon>
        <taxon>Eubacteriales</taxon>
        <taxon>Oscillospiraceae</taxon>
        <taxon>Acetivibrio</taxon>
    </lineage>
</organism>
<comment type="caution">
    <text evidence="2">The sequence shown here is derived from an EMBL/GenBank/DDBJ whole genome shotgun (WGS) entry which is preliminary data.</text>
</comment>
<sequence length="381" mass="41483">MDKAFLSIRNILDIIFKITSKNANILADCYLIKDSSIISKWKNNRAKPKSEDLMKIVDFAYEESTATQRKMIRNEIEILIYNSSLKEEIKESLLRIADFKEFLVEVLNVSLSSVGKIIRQNRLIEQSSEGGEFDRVPDSEAITAFHNSIEGNYSGVMEFNLTLSKSGEDTRKGTLNGVVDYRNNISRNIKSKVGNLQKQLKSKSILGTVILIVVTGFMAAQAASGSQSSKISMPSEKPAEVSQDMSNADFDSLQNPMTIPIQANTSSQELEEVFNEAEADTGVEYDDAESQGVLGTANIETPTDVKSDTAADAASYPTANTTTNSTTGDTTNTTTNTTNTSNTTNSTSNEATNSTISNSVVIEGDNNILGQGSNIYIHIGD</sequence>
<proteinExistence type="predicted"/>
<evidence type="ECO:0000313" key="3">
    <source>
        <dbReference type="Proteomes" id="UP000289166"/>
    </source>
</evidence>
<gene>
    <name evidence="2" type="ORF">EFD62_08400</name>
</gene>
<dbReference type="EMBL" id="RLII01000008">
    <property type="protein sequence ID" value="RXE59156.1"/>
    <property type="molecule type" value="Genomic_DNA"/>
</dbReference>
<feature type="region of interest" description="Disordered" evidence="1">
    <location>
        <begin position="225"/>
        <end position="244"/>
    </location>
</feature>
<feature type="region of interest" description="Disordered" evidence="1">
    <location>
        <begin position="285"/>
        <end position="352"/>
    </location>
</feature>
<name>A0A4Q0I4F1_9FIRM</name>
<reference evidence="3" key="1">
    <citation type="submission" date="2018-11" db="EMBL/GenBank/DDBJ databases">
        <title>Genome sequencing of a novel mesophilic and cellulolytic organism within the genus Hungateiclostridium.</title>
        <authorList>
            <person name="Rettenmaier R."/>
            <person name="Liebl W."/>
            <person name="Zverlov V."/>
        </authorList>
    </citation>
    <scope>NUCLEOTIDE SEQUENCE [LARGE SCALE GENOMIC DNA]</scope>
    <source>
        <strain evidence="3">N2K1</strain>
    </source>
</reference>